<feature type="domain" description="Serine aminopeptidase S33" evidence="1">
    <location>
        <begin position="34"/>
        <end position="143"/>
    </location>
</feature>
<evidence type="ECO:0000313" key="2">
    <source>
        <dbReference type="EMBL" id="SFO20400.1"/>
    </source>
</evidence>
<dbReference type="Pfam" id="PF12146">
    <property type="entry name" value="Hydrolase_4"/>
    <property type="match status" value="1"/>
</dbReference>
<reference evidence="2 3" key="1">
    <citation type="submission" date="2016-10" db="EMBL/GenBank/DDBJ databases">
        <authorList>
            <person name="de Groot N.N."/>
        </authorList>
    </citation>
    <scope>NUCLEOTIDE SEQUENCE [LARGE SCALE GENOMIC DNA]</scope>
    <source>
        <strain evidence="2 3">CGMCC 4.1877</strain>
    </source>
</reference>
<dbReference type="PIRSF" id="PIRSF037442">
    <property type="entry name" value="UCP037442_abhydr"/>
    <property type="match status" value="1"/>
</dbReference>
<organism evidence="2 3">
    <name type="scientific">Pseudonocardia ammonioxydans</name>
    <dbReference type="NCBI Taxonomy" id="260086"/>
    <lineage>
        <taxon>Bacteria</taxon>
        <taxon>Bacillati</taxon>
        <taxon>Actinomycetota</taxon>
        <taxon>Actinomycetes</taxon>
        <taxon>Pseudonocardiales</taxon>
        <taxon>Pseudonocardiaceae</taxon>
        <taxon>Pseudonocardia</taxon>
    </lineage>
</organism>
<protein>
    <submittedName>
        <fullName evidence="2">Predicted alpha/beta hydrolase</fullName>
    </submittedName>
</protein>
<dbReference type="InterPro" id="IPR017208">
    <property type="entry name" value="UCP037442_abhydr"/>
</dbReference>
<dbReference type="Gene3D" id="3.40.50.1820">
    <property type="entry name" value="alpha/beta hydrolase"/>
    <property type="match status" value="1"/>
</dbReference>
<dbReference type="AlphaFoldDB" id="A0A1I5F9Q3"/>
<dbReference type="EMBL" id="FOUY01000036">
    <property type="protein sequence ID" value="SFO20400.1"/>
    <property type="molecule type" value="Genomic_DNA"/>
</dbReference>
<name>A0A1I5F9Q3_PSUAM</name>
<dbReference type="STRING" id="260086.SAMN05216207_103632"/>
<dbReference type="SUPFAM" id="SSF53474">
    <property type="entry name" value="alpha/beta-Hydrolases"/>
    <property type="match status" value="1"/>
</dbReference>
<gene>
    <name evidence="2" type="ORF">SAMN05216207_103632</name>
</gene>
<evidence type="ECO:0000259" key="1">
    <source>
        <dbReference type="Pfam" id="PF12146"/>
    </source>
</evidence>
<dbReference type="Proteomes" id="UP000199614">
    <property type="component" value="Unassembled WGS sequence"/>
</dbReference>
<keyword evidence="2" id="KW-0378">Hydrolase</keyword>
<dbReference type="GO" id="GO:0016787">
    <property type="term" value="F:hydrolase activity"/>
    <property type="evidence" value="ECO:0007669"/>
    <property type="project" value="UniProtKB-KW"/>
</dbReference>
<proteinExistence type="predicted"/>
<dbReference type="InterPro" id="IPR029058">
    <property type="entry name" value="AB_hydrolase_fold"/>
</dbReference>
<sequence length="282" mass="30041">MTVTILDRPAPAPLELTLYPAGDTRTIDKAAAPALLVVPAMGVRASFYRPLLEALCEAGISAGVVELRGHQARPAPPPSRRHDHGYDELVGDLGAAVEAVRDRLPGAPVLPLGHSLGGHVAAAYAARHPDRIDGLALVASGSVHWRAWGLRHLLQTQAVVAAAAVLGHFPGHRLGFAGREARGQMADWGRWARTGRLEFGRPRVDHGPSIAAVHLPVLGMSFEHDRLAPPGSAEALLGMFRSAEVTREHLRIDAARPHFGWAREPGSVVPALAGWARTVTRS</sequence>
<evidence type="ECO:0000313" key="3">
    <source>
        <dbReference type="Proteomes" id="UP000199614"/>
    </source>
</evidence>
<dbReference type="InterPro" id="IPR022742">
    <property type="entry name" value="Hydrolase_4"/>
</dbReference>
<dbReference type="RefSeq" id="WP_093351459.1">
    <property type="nucleotide sequence ID" value="NZ_FOUY01000036.1"/>
</dbReference>
<accession>A0A1I5F9Q3</accession>
<keyword evidence="3" id="KW-1185">Reference proteome</keyword>
<dbReference type="OrthoDB" id="4536625at2"/>